<dbReference type="GO" id="GO:0016020">
    <property type="term" value="C:membrane"/>
    <property type="evidence" value="ECO:0007669"/>
    <property type="project" value="InterPro"/>
</dbReference>
<keyword evidence="2" id="KW-0472">Membrane</keyword>
<feature type="transmembrane region" description="Helical" evidence="2">
    <location>
        <begin position="12"/>
        <end position="32"/>
    </location>
</feature>
<feature type="transmembrane region" description="Helical" evidence="2">
    <location>
        <begin position="80"/>
        <end position="102"/>
    </location>
</feature>
<evidence type="ECO:0000256" key="2">
    <source>
        <dbReference type="SAM" id="Phobius"/>
    </source>
</evidence>
<keyword evidence="1" id="KW-0175">Coiled coil</keyword>
<reference evidence="4 5" key="1">
    <citation type="submission" date="2016-01" db="EMBL/GenBank/DDBJ databases">
        <title>The draft genome sequence of Aquimarina sp. RZW4-3-2.</title>
        <authorList>
            <person name="Wang Y."/>
        </authorList>
    </citation>
    <scope>NUCLEOTIDE SEQUENCE [LARGE SCALE GENOMIC DNA]</scope>
    <source>
        <strain evidence="4 5">RZW4-3-2</strain>
    </source>
</reference>
<feature type="domain" description="Signal transduction histidine kinase internal region" evidence="3">
    <location>
        <begin position="162"/>
        <end position="240"/>
    </location>
</feature>
<dbReference type="OrthoDB" id="9809908at2"/>
<sequence>MEEIKIRTSTLLLISLSISFLINLNRFLFIVYPDLSYFNDVAAGSIPVFLFRFISFAAYCLIVLYLIIYSKKYLQRFSKLVRVLVFIVIIIAVPIATFYLIMWVHHLVLFKVVEPEREGIRYVWVVMCITSVLIGWLLVFQRKQKISVLEKEQLKKENIQNELVALNNQINPHFLFNSLNTLKYIIETNPKSSIVYVDHLASLYRYILQSKDKGLVTLQQELQVLEAYIRLARIRFGDNFNVNMQLSVHTKTTLIPILSLQLLIENAIKHNEVSEEFPLIIDIYNEDDSIVVKNKIQLKSKSSLTTGEGLKNLNKRFELLKNKAIKIDVDTYFIVKLPIH</sequence>
<protein>
    <recommendedName>
        <fullName evidence="3">Signal transduction histidine kinase internal region domain-containing protein</fullName>
    </recommendedName>
</protein>
<dbReference type="GO" id="GO:0000155">
    <property type="term" value="F:phosphorelay sensor kinase activity"/>
    <property type="evidence" value="ECO:0007669"/>
    <property type="project" value="InterPro"/>
</dbReference>
<dbReference type="PANTHER" id="PTHR34220:SF7">
    <property type="entry name" value="SENSOR HISTIDINE KINASE YPDA"/>
    <property type="match status" value="1"/>
</dbReference>
<dbReference type="RefSeq" id="WP_066314313.1">
    <property type="nucleotide sequence ID" value="NZ_LQRT01000013.1"/>
</dbReference>
<proteinExistence type="predicted"/>
<evidence type="ECO:0000313" key="4">
    <source>
        <dbReference type="EMBL" id="KZS40638.1"/>
    </source>
</evidence>
<dbReference type="AlphaFoldDB" id="A0A163ALU8"/>
<dbReference type="InterPro" id="IPR010559">
    <property type="entry name" value="Sig_transdc_His_kin_internal"/>
</dbReference>
<feature type="transmembrane region" description="Helical" evidence="2">
    <location>
        <begin position="122"/>
        <end position="140"/>
    </location>
</feature>
<dbReference type="STRING" id="1642818.AWE51_06725"/>
<gene>
    <name evidence="4" type="ORF">AWE51_06725</name>
</gene>
<comment type="caution">
    <text evidence="4">The sequence shown here is derived from an EMBL/GenBank/DDBJ whole genome shotgun (WGS) entry which is preliminary data.</text>
</comment>
<keyword evidence="2" id="KW-1133">Transmembrane helix</keyword>
<dbReference type="PANTHER" id="PTHR34220">
    <property type="entry name" value="SENSOR HISTIDINE KINASE YPDA"/>
    <property type="match status" value="1"/>
</dbReference>
<dbReference type="EMBL" id="LQRT01000013">
    <property type="protein sequence ID" value="KZS40638.1"/>
    <property type="molecule type" value="Genomic_DNA"/>
</dbReference>
<accession>A0A163ALU8</accession>
<organism evidence="4 5">
    <name type="scientific">Aquimarina aggregata</name>
    <dbReference type="NCBI Taxonomy" id="1642818"/>
    <lineage>
        <taxon>Bacteria</taxon>
        <taxon>Pseudomonadati</taxon>
        <taxon>Bacteroidota</taxon>
        <taxon>Flavobacteriia</taxon>
        <taxon>Flavobacteriales</taxon>
        <taxon>Flavobacteriaceae</taxon>
        <taxon>Aquimarina</taxon>
    </lineage>
</organism>
<feature type="transmembrane region" description="Helical" evidence="2">
    <location>
        <begin position="44"/>
        <end position="68"/>
    </location>
</feature>
<keyword evidence="5" id="KW-1185">Reference proteome</keyword>
<name>A0A163ALU8_9FLAO</name>
<evidence type="ECO:0000313" key="5">
    <source>
        <dbReference type="Proteomes" id="UP000076715"/>
    </source>
</evidence>
<evidence type="ECO:0000256" key="1">
    <source>
        <dbReference type="SAM" id="Coils"/>
    </source>
</evidence>
<evidence type="ECO:0000259" key="3">
    <source>
        <dbReference type="Pfam" id="PF06580"/>
    </source>
</evidence>
<keyword evidence="2" id="KW-0812">Transmembrane</keyword>
<dbReference type="InterPro" id="IPR050640">
    <property type="entry name" value="Bact_2-comp_sensor_kinase"/>
</dbReference>
<dbReference type="Pfam" id="PF06580">
    <property type="entry name" value="His_kinase"/>
    <property type="match status" value="1"/>
</dbReference>
<dbReference type="Proteomes" id="UP000076715">
    <property type="component" value="Unassembled WGS sequence"/>
</dbReference>
<feature type="coiled-coil region" evidence="1">
    <location>
        <begin position="142"/>
        <end position="169"/>
    </location>
</feature>